<evidence type="ECO:0008006" key="3">
    <source>
        <dbReference type="Google" id="ProtNLM"/>
    </source>
</evidence>
<protein>
    <recommendedName>
        <fullName evidence="3">Histone-lysine N-methyltransferase SETMAR</fullName>
    </recommendedName>
</protein>
<sequence>KKEIIISHREVIRCVRSPMLSDSAILLNDNTHTERKTQELLRKFKWEIWSHHSYNPDLAPNLGSKH</sequence>
<feature type="non-terminal residue" evidence="1">
    <location>
        <position position="1"/>
    </location>
</feature>
<proteinExistence type="predicted"/>
<evidence type="ECO:0000313" key="1">
    <source>
        <dbReference type="EMBL" id="GBL77782.1"/>
    </source>
</evidence>
<gene>
    <name evidence="1" type="ORF">AVEN_130528_1</name>
</gene>
<dbReference type="EMBL" id="BGPR01156112">
    <property type="protein sequence ID" value="GBL77782.1"/>
    <property type="molecule type" value="Genomic_DNA"/>
</dbReference>
<dbReference type="AlphaFoldDB" id="A0A4Y2AD76"/>
<dbReference type="GO" id="GO:0003676">
    <property type="term" value="F:nucleic acid binding"/>
    <property type="evidence" value="ECO:0007669"/>
    <property type="project" value="InterPro"/>
</dbReference>
<organism evidence="1 2">
    <name type="scientific">Araneus ventricosus</name>
    <name type="common">Orbweaver spider</name>
    <name type="synonym">Epeira ventricosa</name>
    <dbReference type="NCBI Taxonomy" id="182803"/>
    <lineage>
        <taxon>Eukaryota</taxon>
        <taxon>Metazoa</taxon>
        <taxon>Ecdysozoa</taxon>
        <taxon>Arthropoda</taxon>
        <taxon>Chelicerata</taxon>
        <taxon>Arachnida</taxon>
        <taxon>Araneae</taxon>
        <taxon>Araneomorphae</taxon>
        <taxon>Entelegynae</taxon>
        <taxon>Araneoidea</taxon>
        <taxon>Araneidae</taxon>
        <taxon>Araneus</taxon>
    </lineage>
</organism>
<name>A0A4Y2AD76_ARAVE</name>
<dbReference type="Gene3D" id="3.30.420.10">
    <property type="entry name" value="Ribonuclease H-like superfamily/Ribonuclease H"/>
    <property type="match status" value="1"/>
</dbReference>
<reference evidence="1 2" key="1">
    <citation type="journal article" date="2019" name="Sci. Rep.">
        <title>Orb-weaving spider Araneus ventricosus genome elucidates the spidroin gene catalogue.</title>
        <authorList>
            <person name="Kono N."/>
            <person name="Nakamura H."/>
            <person name="Ohtoshi R."/>
            <person name="Moran D.A.P."/>
            <person name="Shinohara A."/>
            <person name="Yoshida Y."/>
            <person name="Fujiwara M."/>
            <person name="Mori M."/>
            <person name="Tomita M."/>
            <person name="Arakawa K."/>
        </authorList>
    </citation>
    <scope>NUCLEOTIDE SEQUENCE [LARGE SCALE GENOMIC DNA]</scope>
</reference>
<dbReference type="InterPro" id="IPR036397">
    <property type="entry name" value="RNaseH_sf"/>
</dbReference>
<keyword evidence="2" id="KW-1185">Reference proteome</keyword>
<comment type="caution">
    <text evidence="1">The sequence shown here is derived from an EMBL/GenBank/DDBJ whole genome shotgun (WGS) entry which is preliminary data.</text>
</comment>
<dbReference type="Proteomes" id="UP000499080">
    <property type="component" value="Unassembled WGS sequence"/>
</dbReference>
<accession>A0A4Y2AD76</accession>
<evidence type="ECO:0000313" key="2">
    <source>
        <dbReference type="Proteomes" id="UP000499080"/>
    </source>
</evidence>